<organism evidence="10 11">
    <name type="scientific">Dillenia turbinata</name>
    <dbReference type="NCBI Taxonomy" id="194707"/>
    <lineage>
        <taxon>Eukaryota</taxon>
        <taxon>Viridiplantae</taxon>
        <taxon>Streptophyta</taxon>
        <taxon>Embryophyta</taxon>
        <taxon>Tracheophyta</taxon>
        <taxon>Spermatophyta</taxon>
        <taxon>Magnoliopsida</taxon>
        <taxon>eudicotyledons</taxon>
        <taxon>Gunneridae</taxon>
        <taxon>Pentapetalae</taxon>
        <taxon>Dilleniales</taxon>
        <taxon>Dilleniaceae</taxon>
        <taxon>Dillenia</taxon>
    </lineage>
</organism>
<keyword evidence="8" id="KW-0472">Membrane</keyword>
<evidence type="ECO:0000256" key="2">
    <source>
        <dbReference type="ARBA" id="ARBA00006416"/>
    </source>
</evidence>
<dbReference type="EMBL" id="JBAMMX010000021">
    <property type="protein sequence ID" value="KAK6919291.1"/>
    <property type="molecule type" value="Genomic_DNA"/>
</dbReference>
<keyword evidence="7 9" id="KW-0496">Mitochondrion</keyword>
<dbReference type="Pfam" id="PF03650">
    <property type="entry name" value="MPC"/>
    <property type="match status" value="1"/>
</dbReference>
<dbReference type="GO" id="GO:0005743">
    <property type="term" value="C:mitochondrial inner membrane"/>
    <property type="evidence" value="ECO:0007669"/>
    <property type="project" value="UniProtKB-SubCell"/>
</dbReference>
<comment type="subcellular location">
    <subcellularLocation>
        <location evidence="1 9">Mitochondrion inner membrane</location>
        <topology evidence="1 9">Multi-pass membrane protein</topology>
    </subcellularLocation>
</comment>
<protein>
    <recommendedName>
        <fullName evidence="9">Mitochondrial pyruvate carrier</fullName>
    </recommendedName>
</protein>
<evidence type="ECO:0000313" key="10">
    <source>
        <dbReference type="EMBL" id="KAK6919291.1"/>
    </source>
</evidence>
<keyword evidence="6" id="KW-1133">Transmembrane helix</keyword>
<keyword evidence="10" id="KW-0670">Pyruvate</keyword>
<keyword evidence="4" id="KW-0812">Transmembrane</keyword>
<evidence type="ECO:0000256" key="5">
    <source>
        <dbReference type="ARBA" id="ARBA00022792"/>
    </source>
</evidence>
<proteinExistence type="inferred from homology"/>
<evidence type="ECO:0000313" key="11">
    <source>
        <dbReference type="Proteomes" id="UP001370490"/>
    </source>
</evidence>
<evidence type="ECO:0000256" key="1">
    <source>
        <dbReference type="ARBA" id="ARBA00004448"/>
    </source>
</evidence>
<evidence type="ECO:0000256" key="6">
    <source>
        <dbReference type="ARBA" id="ARBA00022989"/>
    </source>
</evidence>
<evidence type="ECO:0000256" key="4">
    <source>
        <dbReference type="ARBA" id="ARBA00022692"/>
    </source>
</evidence>
<name>A0AAN8YZX3_9MAGN</name>
<reference evidence="10 11" key="1">
    <citation type="submission" date="2023-12" db="EMBL/GenBank/DDBJ databases">
        <title>A high-quality genome assembly for Dillenia turbinata (Dilleniales).</title>
        <authorList>
            <person name="Chanderbali A."/>
        </authorList>
    </citation>
    <scope>NUCLEOTIDE SEQUENCE [LARGE SCALE GENOMIC DNA]</scope>
    <source>
        <strain evidence="10">LSX21</strain>
        <tissue evidence="10">Leaf</tissue>
    </source>
</reference>
<evidence type="ECO:0000256" key="9">
    <source>
        <dbReference type="RuleBase" id="RU363100"/>
    </source>
</evidence>
<dbReference type="GO" id="GO:0006850">
    <property type="term" value="P:pyruvate import into mitochondria"/>
    <property type="evidence" value="ECO:0007669"/>
    <property type="project" value="InterPro"/>
</dbReference>
<comment type="function">
    <text evidence="9">Mediates the uptake of pyruvate into mitochondria.</text>
</comment>
<comment type="similarity">
    <text evidence="2 9">Belongs to the mitochondrial pyruvate carrier (MPC) (TC 2.A.105) family.</text>
</comment>
<evidence type="ECO:0000256" key="8">
    <source>
        <dbReference type="ARBA" id="ARBA00023136"/>
    </source>
</evidence>
<sequence>MKIECELGLDNILANFYEAVHFWAPTFKWGLSLANVADFSKPPEQPSYPQQGYGYCYQRTNLSTVQHNCYPGEFPSLKSWNLFGVIVRMAATGLYLLARKFQLSSYMMPLNLKSSS</sequence>
<comment type="caution">
    <text evidence="10">The sequence shown here is derived from an EMBL/GenBank/DDBJ whole genome shotgun (WGS) entry which is preliminary data.</text>
</comment>
<keyword evidence="11" id="KW-1185">Reference proteome</keyword>
<keyword evidence="3 9" id="KW-0813">Transport</keyword>
<keyword evidence="5 9" id="KW-0999">Mitochondrion inner membrane</keyword>
<dbReference type="Proteomes" id="UP001370490">
    <property type="component" value="Unassembled WGS sequence"/>
</dbReference>
<evidence type="ECO:0000256" key="7">
    <source>
        <dbReference type="ARBA" id="ARBA00023128"/>
    </source>
</evidence>
<dbReference type="InterPro" id="IPR005336">
    <property type="entry name" value="MPC"/>
</dbReference>
<evidence type="ECO:0000256" key="3">
    <source>
        <dbReference type="ARBA" id="ARBA00022448"/>
    </source>
</evidence>
<accession>A0AAN8YZX3</accession>
<feature type="non-terminal residue" evidence="10">
    <location>
        <position position="116"/>
    </location>
</feature>
<dbReference type="AlphaFoldDB" id="A0AAN8YZX3"/>
<gene>
    <name evidence="10" type="ORF">RJ641_015195</name>
</gene>